<dbReference type="AlphaFoldDB" id="A0A378R0H0"/>
<name>A0A378R0H0_9GAMM</name>
<dbReference type="Pfam" id="PF02486">
    <property type="entry name" value="Rep_trans"/>
    <property type="match status" value="1"/>
</dbReference>
<dbReference type="GO" id="GO:0003743">
    <property type="term" value="F:translation initiation factor activity"/>
    <property type="evidence" value="ECO:0007669"/>
    <property type="project" value="UniProtKB-KW"/>
</dbReference>
<dbReference type="STRING" id="1122244.GCA_000426885_01963"/>
<reference evidence="2 3" key="1">
    <citation type="submission" date="2018-06" db="EMBL/GenBank/DDBJ databases">
        <authorList>
            <consortium name="Pathogen Informatics"/>
            <person name="Doyle S."/>
        </authorList>
    </citation>
    <scope>NUCLEOTIDE SEQUENCE [LARGE SCALE GENOMIC DNA]</scope>
    <source>
        <strain evidence="2 3">NCTC12877</strain>
    </source>
</reference>
<dbReference type="RefSeq" id="WP_029103385.1">
    <property type="nucleotide sequence ID" value="NZ_UGQB01000004.1"/>
</dbReference>
<evidence type="ECO:0000259" key="1">
    <source>
        <dbReference type="Pfam" id="PF02486"/>
    </source>
</evidence>
<accession>A0A378R0H0</accession>
<evidence type="ECO:0000313" key="3">
    <source>
        <dbReference type="Proteomes" id="UP000254065"/>
    </source>
</evidence>
<organism evidence="2 3">
    <name type="scientific">Moraxella caprae</name>
    <dbReference type="NCBI Taxonomy" id="90240"/>
    <lineage>
        <taxon>Bacteria</taxon>
        <taxon>Pseudomonadati</taxon>
        <taxon>Pseudomonadota</taxon>
        <taxon>Gammaproteobacteria</taxon>
        <taxon>Moraxellales</taxon>
        <taxon>Moraxellaceae</taxon>
        <taxon>Moraxella</taxon>
    </lineage>
</organism>
<protein>
    <submittedName>
        <fullName evidence="2">Replication initiation factor</fullName>
    </submittedName>
</protein>
<dbReference type="EMBL" id="UGQB01000004">
    <property type="protein sequence ID" value="STZ08299.1"/>
    <property type="molecule type" value="Genomic_DNA"/>
</dbReference>
<gene>
    <name evidence="2" type="ORF">NCTC12877_01294</name>
</gene>
<dbReference type="OrthoDB" id="9809126at2"/>
<keyword evidence="2" id="KW-0648">Protein biosynthesis</keyword>
<dbReference type="InterPro" id="IPR003491">
    <property type="entry name" value="REP-like_C"/>
</dbReference>
<evidence type="ECO:0000313" key="2">
    <source>
        <dbReference type="EMBL" id="STZ08299.1"/>
    </source>
</evidence>
<sequence length="449" mass="52056">MRTKSNTLFEKANRLANEVYLDESGKPKQQMARLPVKGEYVIIDFLNMTVSVDTFIKPEIEKFGEDVRTLTDEIEFKEVILDRIQYEVRKLFGDRFKLTPKGSGIHGFRDCYIVLSEQGDVLLNVGMGGASQNHKVLFSLTGMGCHFAQKGWETKVYEFLAHTAVSGKISRIDLAHDDYDGAYSDFDWANEQESLDRFVLPKARNRPACVIHGEYKHNDPNGKGLTLNIGSRTNGKCARCYEKGKQLGDKDSPWFRSEIEVHATTLREIPFDVLLKPTEYYCGAYPYCDDLVQLAKKHKADKSSIPCNRFTTLEKSAKISLFKVKEIFKHQFGKHLKVFLEIFESGQLYDTQKVCDMLVTDKKEDYYPKRLRLPSHYFSLSDKDKLKAINEFEKEYVENTYYQSIKKRQAQKQLQREQKLRRDEDEVMNYFVSTLTNKTQCFYTPNIGH</sequence>
<feature type="domain" description="Replication initiation protein-like C-terminal" evidence="1">
    <location>
        <begin position="168"/>
        <end position="344"/>
    </location>
</feature>
<proteinExistence type="predicted"/>
<dbReference type="Proteomes" id="UP000254065">
    <property type="component" value="Unassembled WGS sequence"/>
</dbReference>
<keyword evidence="3" id="KW-1185">Reference proteome</keyword>
<keyword evidence="2" id="KW-0396">Initiation factor</keyword>